<gene>
    <name evidence="1" type="ORF">J2S18_002508</name>
</gene>
<dbReference type="Proteomes" id="UP001228504">
    <property type="component" value="Unassembled WGS sequence"/>
</dbReference>
<name>A0ABT9UW55_9FIRM</name>
<sequence length="157" mass="17823">MAVKNAIYKVDDGKGGFDEINFKTNAAQIYFNDGKNLEDKFNKKTLLWKGSHYLNKGDTEVLSKKLSECANGISLIFSDYDPGTSNKTGNNYNWYEKFVSKDGSYVNSGNYLISIPCNEDGGWIIKAIYVKDDRLEGCSNNSMKDWNDVVLREIWEV</sequence>
<protein>
    <submittedName>
        <fullName evidence="1">Uncharacterized protein</fullName>
    </submittedName>
</protein>
<organism evidence="1 2">
    <name type="scientific">Eubacterium multiforme</name>
    <dbReference type="NCBI Taxonomy" id="83339"/>
    <lineage>
        <taxon>Bacteria</taxon>
        <taxon>Bacillati</taxon>
        <taxon>Bacillota</taxon>
        <taxon>Clostridia</taxon>
        <taxon>Eubacteriales</taxon>
        <taxon>Eubacteriaceae</taxon>
        <taxon>Eubacterium</taxon>
    </lineage>
</organism>
<dbReference type="EMBL" id="JAUSUF010000010">
    <property type="protein sequence ID" value="MDQ0150560.1"/>
    <property type="molecule type" value="Genomic_DNA"/>
</dbReference>
<comment type="caution">
    <text evidence="1">The sequence shown here is derived from an EMBL/GenBank/DDBJ whole genome shotgun (WGS) entry which is preliminary data.</text>
</comment>
<keyword evidence="2" id="KW-1185">Reference proteome</keyword>
<reference evidence="1 2" key="1">
    <citation type="submission" date="2023-07" db="EMBL/GenBank/DDBJ databases">
        <title>Genomic Encyclopedia of Type Strains, Phase IV (KMG-IV): sequencing the most valuable type-strain genomes for metagenomic binning, comparative biology and taxonomic classification.</title>
        <authorList>
            <person name="Goeker M."/>
        </authorList>
    </citation>
    <scope>NUCLEOTIDE SEQUENCE [LARGE SCALE GENOMIC DNA]</scope>
    <source>
        <strain evidence="1 2">DSM 20694</strain>
    </source>
</reference>
<accession>A0ABT9UW55</accession>
<proteinExistence type="predicted"/>
<dbReference type="RefSeq" id="WP_307487285.1">
    <property type="nucleotide sequence ID" value="NZ_JAUSUF010000010.1"/>
</dbReference>
<evidence type="ECO:0000313" key="1">
    <source>
        <dbReference type="EMBL" id="MDQ0150560.1"/>
    </source>
</evidence>
<evidence type="ECO:0000313" key="2">
    <source>
        <dbReference type="Proteomes" id="UP001228504"/>
    </source>
</evidence>